<accession>A0ABW0I8K1</accession>
<gene>
    <name evidence="3" type="ORF">ACFPMF_09940</name>
</gene>
<dbReference type="PANTHER" id="PTHR34220:SF7">
    <property type="entry name" value="SENSOR HISTIDINE KINASE YPDA"/>
    <property type="match status" value="1"/>
</dbReference>
<dbReference type="InterPro" id="IPR050640">
    <property type="entry name" value="Bact_2-comp_sensor_kinase"/>
</dbReference>
<keyword evidence="3" id="KW-0808">Transferase</keyword>
<evidence type="ECO:0000313" key="3">
    <source>
        <dbReference type="EMBL" id="MFC5409629.1"/>
    </source>
</evidence>
<dbReference type="PANTHER" id="PTHR34220">
    <property type="entry name" value="SENSOR HISTIDINE KINASE YPDA"/>
    <property type="match status" value="1"/>
</dbReference>
<reference evidence="4" key="1">
    <citation type="journal article" date="2019" name="Int. J. Syst. Evol. Microbiol.">
        <title>The Global Catalogue of Microorganisms (GCM) 10K type strain sequencing project: providing services to taxonomists for standard genome sequencing and annotation.</title>
        <authorList>
            <consortium name="The Broad Institute Genomics Platform"/>
            <consortium name="The Broad Institute Genome Sequencing Center for Infectious Disease"/>
            <person name="Wu L."/>
            <person name="Ma J."/>
        </authorList>
    </citation>
    <scope>NUCLEOTIDE SEQUENCE [LARGE SCALE GENOMIC DNA]</scope>
    <source>
        <strain evidence="4">CCUG 55250</strain>
    </source>
</reference>
<name>A0ABW0I8K1_9BACT</name>
<dbReference type="Proteomes" id="UP001596106">
    <property type="component" value="Unassembled WGS sequence"/>
</dbReference>
<evidence type="ECO:0000313" key="4">
    <source>
        <dbReference type="Proteomes" id="UP001596106"/>
    </source>
</evidence>
<keyword evidence="1" id="KW-1133">Transmembrane helix</keyword>
<dbReference type="RefSeq" id="WP_379843884.1">
    <property type="nucleotide sequence ID" value="NZ_JBHSMA010000002.1"/>
</dbReference>
<keyword evidence="3" id="KW-0418">Kinase</keyword>
<dbReference type="EMBL" id="JBHSMA010000002">
    <property type="protein sequence ID" value="MFC5409629.1"/>
    <property type="molecule type" value="Genomic_DNA"/>
</dbReference>
<dbReference type="InterPro" id="IPR010559">
    <property type="entry name" value="Sig_transdc_His_kin_internal"/>
</dbReference>
<organism evidence="3 4">
    <name type="scientific">Larkinella bovis</name>
    <dbReference type="NCBI Taxonomy" id="683041"/>
    <lineage>
        <taxon>Bacteria</taxon>
        <taxon>Pseudomonadati</taxon>
        <taxon>Bacteroidota</taxon>
        <taxon>Cytophagia</taxon>
        <taxon>Cytophagales</taxon>
        <taxon>Spirosomataceae</taxon>
        <taxon>Larkinella</taxon>
    </lineage>
</organism>
<proteinExistence type="predicted"/>
<protein>
    <submittedName>
        <fullName evidence="3">Sensor histidine kinase</fullName>
        <ecNumber evidence="3">2.7.13.3</ecNumber>
    </submittedName>
</protein>
<dbReference type="Pfam" id="PF06580">
    <property type="entry name" value="His_kinase"/>
    <property type="match status" value="1"/>
</dbReference>
<dbReference type="EC" id="2.7.13.3" evidence="3"/>
<dbReference type="GO" id="GO:0004673">
    <property type="term" value="F:protein histidine kinase activity"/>
    <property type="evidence" value="ECO:0007669"/>
    <property type="project" value="UniProtKB-EC"/>
</dbReference>
<feature type="domain" description="Signal transduction histidine kinase internal region" evidence="2">
    <location>
        <begin position="181"/>
        <end position="260"/>
    </location>
</feature>
<keyword evidence="1" id="KW-0812">Transmembrane</keyword>
<evidence type="ECO:0000259" key="2">
    <source>
        <dbReference type="Pfam" id="PF06580"/>
    </source>
</evidence>
<comment type="caution">
    <text evidence="3">The sequence shown here is derived from an EMBL/GenBank/DDBJ whole genome shotgun (WGS) entry which is preliminary data.</text>
</comment>
<feature type="transmembrane region" description="Helical" evidence="1">
    <location>
        <begin position="21"/>
        <end position="39"/>
    </location>
</feature>
<keyword evidence="1" id="KW-0472">Membrane</keyword>
<evidence type="ECO:0000256" key="1">
    <source>
        <dbReference type="SAM" id="Phobius"/>
    </source>
</evidence>
<feature type="transmembrane region" description="Helical" evidence="1">
    <location>
        <begin position="59"/>
        <end position="85"/>
    </location>
</feature>
<feature type="transmembrane region" description="Helical" evidence="1">
    <location>
        <begin position="139"/>
        <end position="158"/>
    </location>
</feature>
<sequence length="418" mass="46639">MQLADSNFIFSNYPQYRLARHGLFWGVVWLYFTVLYGVFPVKDFLSRGYSEAAAFFMGLFSSGMSALIFMPAHMTLAYGIIYVLFPRYLDRGHYWKIVVGVLFFSFLSACVSALLSAWVVTPLHTWIGTSRFRGGGLTYLLMAGLRGGITVAGFVAAIKLMKVWYLKEQAFRQIEKEKFQAELQLLKSQIHPHFLFNTLNNLYALTLRKSEQSPAVVLKLSQLLRYMLYDCNASEVPLEKEIAFMKNYIGLEQLRYGARLEVSVHFHGDLQGKQMAPLLLIPFLENAFKHGTSEQLEQAWIFLDLSVDDDVLNFKLVNSRDADGPAASPAGKTAVGATSVGATSVGATSVGATSVGATSVGGIGLQNVTKRLELLYANRYELKIQTEEETFLVDLSVRLPESLPLQQQHPTPFAEVPV</sequence>
<keyword evidence="4" id="KW-1185">Reference proteome</keyword>
<feature type="transmembrane region" description="Helical" evidence="1">
    <location>
        <begin position="97"/>
        <end position="119"/>
    </location>
</feature>